<evidence type="ECO:0000313" key="8">
    <source>
        <dbReference type="EMBL" id="SKC95953.1"/>
    </source>
</evidence>
<gene>
    <name evidence="8" type="ORF">SAMN05660461_0568</name>
</gene>
<dbReference type="RefSeq" id="WP_079467895.1">
    <property type="nucleotide sequence ID" value="NZ_FUZZ01000001.1"/>
</dbReference>
<dbReference type="InterPro" id="IPR033985">
    <property type="entry name" value="SusD-like_N"/>
</dbReference>
<comment type="subcellular location">
    <subcellularLocation>
        <location evidence="1">Cell outer membrane</location>
    </subcellularLocation>
</comment>
<feature type="domain" description="RagB/SusD" evidence="6">
    <location>
        <begin position="342"/>
        <end position="460"/>
    </location>
</feature>
<dbReference type="Gene3D" id="1.25.40.390">
    <property type="match status" value="2"/>
</dbReference>
<dbReference type="Proteomes" id="UP000190166">
    <property type="component" value="Unassembled WGS sequence"/>
</dbReference>
<keyword evidence="3" id="KW-0732">Signal</keyword>
<dbReference type="Pfam" id="PF14322">
    <property type="entry name" value="SusD-like_3"/>
    <property type="match status" value="1"/>
</dbReference>
<evidence type="ECO:0000256" key="5">
    <source>
        <dbReference type="ARBA" id="ARBA00023237"/>
    </source>
</evidence>
<evidence type="ECO:0000256" key="2">
    <source>
        <dbReference type="ARBA" id="ARBA00006275"/>
    </source>
</evidence>
<evidence type="ECO:0000256" key="3">
    <source>
        <dbReference type="ARBA" id="ARBA00022729"/>
    </source>
</evidence>
<dbReference type="SUPFAM" id="SSF48452">
    <property type="entry name" value="TPR-like"/>
    <property type="match status" value="1"/>
</dbReference>
<dbReference type="STRING" id="393003.SAMN05660461_0568"/>
<dbReference type="AlphaFoldDB" id="A0A1T5N6U2"/>
<evidence type="ECO:0000259" key="6">
    <source>
        <dbReference type="Pfam" id="PF07980"/>
    </source>
</evidence>
<keyword evidence="5" id="KW-0998">Cell outer membrane</keyword>
<dbReference type="InterPro" id="IPR012944">
    <property type="entry name" value="SusD_RagB_dom"/>
</dbReference>
<accession>A0A1T5N6U2</accession>
<name>A0A1T5N6U2_9BACT</name>
<dbReference type="Pfam" id="PF07980">
    <property type="entry name" value="SusD_RagB"/>
    <property type="match status" value="1"/>
</dbReference>
<feature type="domain" description="SusD-like N-terminal" evidence="7">
    <location>
        <begin position="78"/>
        <end position="227"/>
    </location>
</feature>
<evidence type="ECO:0000259" key="7">
    <source>
        <dbReference type="Pfam" id="PF14322"/>
    </source>
</evidence>
<organism evidence="8 9">
    <name type="scientific">Chitinophaga ginsengisegetis</name>
    <dbReference type="NCBI Taxonomy" id="393003"/>
    <lineage>
        <taxon>Bacteria</taxon>
        <taxon>Pseudomonadati</taxon>
        <taxon>Bacteroidota</taxon>
        <taxon>Chitinophagia</taxon>
        <taxon>Chitinophagales</taxon>
        <taxon>Chitinophagaceae</taxon>
        <taxon>Chitinophaga</taxon>
    </lineage>
</organism>
<proteinExistence type="inferred from homology"/>
<keyword evidence="4" id="KW-0472">Membrane</keyword>
<evidence type="ECO:0000256" key="4">
    <source>
        <dbReference type="ARBA" id="ARBA00023136"/>
    </source>
</evidence>
<dbReference type="PROSITE" id="PS51257">
    <property type="entry name" value="PROKAR_LIPOPROTEIN"/>
    <property type="match status" value="1"/>
</dbReference>
<sequence>MRHYKIIIAFLLLSAGMISCRKYVEDVPIQGQRVLVYTEDYRFLLNNRDQQEAAFGSAPLVSCDDVDFIAPEIQNNIKANNTQKAIYTWRKPVYTDLAQDYDWNTLYATMYTYNIVIDGVMDSKGGDMLLKQTLLGEALLHRAFNYFNLVNLYGKQYDAATAETDPGVPVLLKAALFVDLKRASVKQVYAQVLKDITAAIPILPLQQDINFRPNKAAAYALLSKVYLNMRDFANAAAFADSTLALSSTLYDYNIAVAGSSYIFPSQLEDKQILLRKVPRQTFSAPQLSQAILDLLGTKDLRYQLFVKQGASFYPSFTGLGFWSREKYSGSPDKPAAGLSVNETWLIKAECLARAGKKDDAVNMLNTLRKLRFLPADYAGLTAATAAEALQLVVDERRREFFGSGLRWFDQRRLNKDPQFAKTVTRSFDGATYTLEPNSTGYVFPLANILIAQNPEMEQNP</sequence>
<protein>
    <submittedName>
        <fullName evidence="8">SusD family protein</fullName>
    </submittedName>
</protein>
<evidence type="ECO:0000256" key="1">
    <source>
        <dbReference type="ARBA" id="ARBA00004442"/>
    </source>
</evidence>
<comment type="similarity">
    <text evidence="2">Belongs to the SusD family.</text>
</comment>
<dbReference type="EMBL" id="FUZZ01000001">
    <property type="protein sequence ID" value="SKC95953.1"/>
    <property type="molecule type" value="Genomic_DNA"/>
</dbReference>
<dbReference type="InterPro" id="IPR011990">
    <property type="entry name" value="TPR-like_helical_dom_sf"/>
</dbReference>
<evidence type="ECO:0000313" key="9">
    <source>
        <dbReference type="Proteomes" id="UP000190166"/>
    </source>
</evidence>
<reference evidence="8 9" key="1">
    <citation type="submission" date="2017-02" db="EMBL/GenBank/DDBJ databases">
        <authorList>
            <person name="Peterson S.W."/>
        </authorList>
    </citation>
    <scope>NUCLEOTIDE SEQUENCE [LARGE SCALE GENOMIC DNA]</scope>
    <source>
        <strain evidence="8 9">DSM 18108</strain>
    </source>
</reference>
<dbReference type="GO" id="GO:0009279">
    <property type="term" value="C:cell outer membrane"/>
    <property type="evidence" value="ECO:0007669"/>
    <property type="project" value="UniProtKB-SubCell"/>
</dbReference>
<keyword evidence="9" id="KW-1185">Reference proteome</keyword>